<evidence type="ECO:0000256" key="2">
    <source>
        <dbReference type="ARBA" id="ARBA00022598"/>
    </source>
</evidence>
<comment type="catalytic activity">
    <reaction evidence="7 8">
        <text>tRNA(Gly) + glycine + ATP = glycyl-tRNA(Gly) + AMP + diphosphate</text>
        <dbReference type="Rhea" id="RHEA:16013"/>
        <dbReference type="Rhea" id="RHEA-COMP:9664"/>
        <dbReference type="Rhea" id="RHEA-COMP:9683"/>
        <dbReference type="ChEBI" id="CHEBI:30616"/>
        <dbReference type="ChEBI" id="CHEBI:33019"/>
        <dbReference type="ChEBI" id="CHEBI:57305"/>
        <dbReference type="ChEBI" id="CHEBI:78442"/>
        <dbReference type="ChEBI" id="CHEBI:78522"/>
        <dbReference type="ChEBI" id="CHEBI:456215"/>
        <dbReference type="EC" id="6.1.1.14"/>
    </reaction>
</comment>
<proteinExistence type="inferred from homology"/>
<dbReference type="Pfam" id="PF02092">
    <property type="entry name" value="tRNA_synt_2f"/>
    <property type="match status" value="1"/>
</dbReference>
<sequence>MAQPLLIEIGVEELPAIPLLKIVKNIENSWQNLLDEYKLSCEFEFIYTPRRLVLKHSAMPEKQEDQTIELMGPPVAAAYKDGEPTKAAEGFARKCGVSIDELGRADNNGREVLFFKKEEKGAATTTLLQEMLEKWIASMAFGKMMRWGSRSDEFIRPIRWLQVRMNDVSVPVELFGVQSGTQTYVHRMVNYDAVEVPSIDAYEQVLSNGAVTLYPKDREAIILEQFDALEENEGIFIERDADLLAEVVAITENPKALVGKFDEMFLELPPEVIITSMKEHQRYFPVFEGGKITNKFVVVSNAYTDDYSKVIAGNERVLKPRLADGLFFYRNDLNAGLSTDGLEKVQFLDGLGTLKDKIKREKRIAMRLLGLYMEKVEAQSGKDNVTLEKAMDRAVELAKADLMSEMVYEFTELQGLMGYYYAKALGEDEVVYNAIKEQYMPVGEGAELPSSIFSSIVAMAIKLDTLIGLFSIGMIPTGSKDPFALRRAVNGIVRIVTANDLGFNIEDIITLLKSEYADFDTQLLSDFIIERINKSFDANPSVIAAVLASGDRDINELAKKVTALNEIVSSDVFKEQFSTFKRVANISKDVDLNASMKIDTTLFKEDAEVTLYNAYEKVINSTYKDYKEELDALFGLKRELDAYFDDVMVNSEDATLKNNRLNTIGSIYKTFKDIADIKEISI</sequence>
<accession>A0ABT7QW41</accession>
<keyword evidence="3 8" id="KW-0547">Nucleotide-binding</keyword>
<organism evidence="9 10">
    <name type="scientific">Sulfurovum zhangzhouensis</name>
    <dbReference type="NCBI Taxonomy" id="3019067"/>
    <lineage>
        <taxon>Bacteria</taxon>
        <taxon>Pseudomonadati</taxon>
        <taxon>Campylobacterota</taxon>
        <taxon>Epsilonproteobacteria</taxon>
        <taxon>Campylobacterales</taxon>
        <taxon>Sulfurovaceae</taxon>
        <taxon>Sulfurovum</taxon>
    </lineage>
</organism>
<dbReference type="SUPFAM" id="SSF109604">
    <property type="entry name" value="HD-domain/PDEase-like"/>
    <property type="match status" value="1"/>
</dbReference>
<evidence type="ECO:0000256" key="7">
    <source>
        <dbReference type="ARBA" id="ARBA00047937"/>
    </source>
</evidence>
<evidence type="ECO:0000313" key="10">
    <source>
        <dbReference type="Proteomes" id="UP001169069"/>
    </source>
</evidence>
<name>A0ABT7QW41_9BACT</name>
<dbReference type="GO" id="GO:0004820">
    <property type="term" value="F:glycine-tRNA ligase activity"/>
    <property type="evidence" value="ECO:0007669"/>
    <property type="project" value="UniProtKB-EC"/>
</dbReference>
<keyword evidence="5 8" id="KW-0648">Protein biosynthesis</keyword>
<reference evidence="9" key="1">
    <citation type="submission" date="2023-01" db="EMBL/GenBank/DDBJ databases">
        <title>Sulfurovum sp. zt1-1 genome assembly.</title>
        <authorList>
            <person name="Wang J."/>
        </authorList>
    </citation>
    <scope>NUCLEOTIDE SEQUENCE</scope>
    <source>
        <strain evidence="9">Zt1-1</strain>
    </source>
</reference>
<evidence type="ECO:0000313" key="9">
    <source>
        <dbReference type="EMBL" id="MDM5271047.1"/>
    </source>
</evidence>
<dbReference type="PANTHER" id="PTHR30075">
    <property type="entry name" value="GLYCYL-TRNA SYNTHETASE"/>
    <property type="match status" value="1"/>
</dbReference>
<evidence type="ECO:0000256" key="3">
    <source>
        <dbReference type="ARBA" id="ARBA00022741"/>
    </source>
</evidence>
<keyword evidence="10" id="KW-1185">Reference proteome</keyword>
<evidence type="ECO:0000256" key="5">
    <source>
        <dbReference type="ARBA" id="ARBA00022917"/>
    </source>
</evidence>
<dbReference type="InterPro" id="IPR015944">
    <property type="entry name" value="Gly-tRNA-synth_bsu"/>
</dbReference>
<dbReference type="NCBIfam" id="TIGR00211">
    <property type="entry name" value="glyS"/>
    <property type="match status" value="1"/>
</dbReference>
<dbReference type="HAMAP" id="MF_00255">
    <property type="entry name" value="Gly_tRNA_synth_beta"/>
    <property type="match status" value="1"/>
</dbReference>
<evidence type="ECO:0000256" key="8">
    <source>
        <dbReference type="HAMAP-Rule" id="MF_00255"/>
    </source>
</evidence>
<gene>
    <name evidence="8 9" type="primary">glyS</name>
    <name evidence="9" type="ORF">PGH07_02520</name>
</gene>
<dbReference type="InterPro" id="IPR006194">
    <property type="entry name" value="Gly-tRNA-synth_heterodimer"/>
</dbReference>
<dbReference type="Proteomes" id="UP001169069">
    <property type="component" value="Unassembled WGS sequence"/>
</dbReference>
<evidence type="ECO:0000256" key="1">
    <source>
        <dbReference type="ARBA" id="ARBA00008226"/>
    </source>
</evidence>
<comment type="subcellular location">
    <subcellularLocation>
        <location evidence="8">Cytoplasm</location>
    </subcellularLocation>
</comment>
<dbReference type="PRINTS" id="PR01045">
    <property type="entry name" value="TRNASYNTHGB"/>
</dbReference>
<comment type="caution">
    <text evidence="9">The sequence shown here is derived from an EMBL/GenBank/DDBJ whole genome shotgun (WGS) entry which is preliminary data.</text>
</comment>
<protein>
    <recommendedName>
        <fullName evidence="8">Glycine--tRNA ligase beta subunit</fullName>
        <ecNumber evidence="8">6.1.1.14</ecNumber>
    </recommendedName>
    <alternativeName>
        <fullName evidence="8">Glycyl-tRNA synthetase beta subunit</fullName>
        <shortName evidence="8">GlyRS</shortName>
    </alternativeName>
</protein>
<dbReference type="EMBL" id="JAQIBD010000001">
    <property type="protein sequence ID" value="MDM5271047.1"/>
    <property type="molecule type" value="Genomic_DNA"/>
</dbReference>
<evidence type="ECO:0000256" key="4">
    <source>
        <dbReference type="ARBA" id="ARBA00022840"/>
    </source>
</evidence>
<dbReference type="PANTHER" id="PTHR30075:SF2">
    <property type="entry name" value="GLYCINE--TRNA LIGASE, CHLOROPLASTIC_MITOCHONDRIAL 2"/>
    <property type="match status" value="1"/>
</dbReference>
<dbReference type="PROSITE" id="PS50861">
    <property type="entry name" value="AA_TRNA_LIGASE_II_GLYAB"/>
    <property type="match status" value="1"/>
</dbReference>
<dbReference type="RefSeq" id="WP_289412345.1">
    <property type="nucleotide sequence ID" value="NZ_JAQIBD010000001.1"/>
</dbReference>
<evidence type="ECO:0000256" key="6">
    <source>
        <dbReference type="ARBA" id="ARBA00023146"/>
    </source>
</evidence>
<keyword evidence="4 8" id="KW-0067">ATP-binding</keyword>
<keyword evidence="8" id="KW-0963">Cytoplasm</keyword>
<keyword evidence="6 8" id="KW-0030">Aminoacyl-tRNA synthetase</keyword>
<keyword evidence="2 8" id="KW-0436">Ligase</keyword>
<comment type="subunit">
    <text evidence="8">Tetramer of two alpha and two beta subunits.</text>
</comment>
<dbReference type="EC" id="6.1.1.14" evidence="8"/>
<comment type="similarity">
    <text evidence="1 8">Belongs to the class-II aminoacyl-tRNA synthetase family.</text>
</comment>